<dbReference type="Pfam" id="PF07869">
    <property type="entry name" value="DUF1656"/>
    <property type="match status" value="1"/>
</dbReference>
<feature type="transmembrane region" description="Helical" evidence="5">
    <location>
        <begin position="6"/>
        <end position="25"/>
    </location>
</feature>
<dbReference type="EMBL" id="JAARLZ010000011">
    <property type="protein sequence ID" value="NII08296.1"/>
    <property type="molecule type" value="Genomic_DNA"/>
</dbReference>
<feature type="transmembrane region" description="Helical" evidence="5">
    <location>
        <begin position="46"/>
        <end position="67"/>
    </location>
</feature>
<evidence type="ECO:0000256" key="3">
    <source>
        <dbReference type="ARBA" id="ARBA00022989"/>
    </source>
</evidence>
<keyword evidence="2 5" id="KW-0812">Transmembrane</keyword>
<dbReference type="InterPro" id="IPR012451">
    <property type="entry name" value="DUF1656"/>
</dbReference>
<evidence type="ECO:0000256" key="1">
    <source>
        <dbReference type="ARBA" id="ARBA00022475"/>
    </source>
</evidence>
<dbReference type="Proteomes" id="UP000490980">
    <property type="component" value="Unassembled WGS sequence"/>
</dbReference>
<gene>
    <name evidence="6" type="ORF">HBF25_18070</name>
</gene>
<name>A0A7X5UD51_9GAMM</name>
<evidence type="ECO:0000313" key="7">
    <source>
        <dbReference type="Proteomes" id="UP000490980"/>
    </source>
</evidence>
<protein>
    <submittedName>
        <fullName evidence="6">DUF1656 domain-containing protein</fullName>
    </submittedName>
</protein>
<keyword evidence="7" id="KW-1185">Reference proteome</keyword>
<keyword evidence="4 5" id="KW-0472">Membrane</keyword>
<comment type="caution">
    <text evidence="6">The sequence shown here is derived from an EMBL/GenBank/DDBJ whole genome shotgun (WGS) entry which is preliminary data.</text>
</comment>
<dbReference type="AlphaFoldDB" id="A0A7X5UD51"/>
<evidence type="ECO:0000256" key="5">
    <source>
        <dbReference type="SAM" id="Phobius"/>
    </source>
</evidence>
<reference evidence="6 7" key="1">
    <citation type="submission" date="2020-03" db="EMBL/GenBank/DDBJ databases">
        <authorList>
            <person name="Lai Q."/>
        </authorList>
    </citation>
    <scope>NUCLEOTIDE SEQUENCE [LARGE SCALE GENOMIC DNA]</scope>
    <source>
        <strain evidence="6 7">CCUG 25036</strain>
    </source>
</reference>
<keyword evidence="1" id="KW-1003">Cell membrane</keyword>
<proteinExistence type="predicted"/>
<evidence type="ECO:0000313" key="6">
    <source>
        <dbReference type="EMBL" id="NII08296.1"/>
    </source>
</evidence>
<evidence type="ECO:0000256" key="4">
    <source>
        <dbReference type="ARBA" id="ARBA00023136"/>
    </source>
</evidence>
<sequence length="70" mass="7728">MYGELSLHGVYLPTLLALMGLAYVLKSAVRFVLGKTSFYAWVWHPALFNFAIYVLALSGVMAFVLGASRD</sequence>
<evidence type="ECO:0000256" key="2">
    <source>
        <dbReference type="ARBA" id="ARBA00022692"/>
    </source>
</evidence>
<keyword evidence="3 5" id="KW-1133">Transmembrane helix</keyword>
<accession>A0A7X5UD51</accession>
<organism evidence="6 7">
    <name type="scientific">Luteibacter anthropi</name>
    <dbReference type="NCBI Taxonomy" id="564369"/>
    <lineage>
        <taxon>Bacteria</taxon>
        <taxon>Pseudomonadati</taxon>
        <taxon>Pseudomonadota</taxon>
        <taxon>Gammaproteobacteria</taxon>
        <taxon>Lysobacterales</taxon>
        <taxon>Rhodanobacteraceae</taxon>
        <taxon>Luteibacter</taxon>
    </lineage>
</organism>